<dbReference type="EnsemblPlants" id="QL12p022329:mrna">
    <property type="protein sequence ID" value="QL12p022329:mrna"/>
    <property type="gene ID" value="QL12p022329"/>
</dbReference>
<name>A0A7N2REM5_QUELO</name>
<evidence type="ECO:0000256" key="1">
    <source>
        <dbReference type="SAM" id="MobiDB-lite"/>
    </source>
</evidence>
<proteinExistence type="predicted"/>
<keyword evidence="3" id="KW-1185">Reference proteome</keyword>
<accession>A0A7N2REM5</accession>
<organism evidence="2 3">
    <name type="scientific">Quercus lobata</name>
    <name type="common">Valley oak</name>
    <dbReference type="NCBI Taxonomy" id="97700"/>
    <lineage>
        <taxon>Eukaryota</taxon>
        <taxon>Viridiplantae</taxon>
        <taxon>Streptophyta</taxon>
        <taxon>Embryophyta</taxon>
        <taxon>Tracheophyta</taxon>
        <taxon>Spermatophyta</taxon>
        <taxon>Magnoliopsida</taxon>
        <taxon>eudicotyledons</taxon>
        <taxon>Gunneridae</taxon>
        <taxon>Pentapetalae</taxon>
        <taxon>rosids</taxon>
        <taxon>fabids</taxon>
        <taxon>Fagales</taxon>
        <taxon>Fagaceae</taxon>
        <taxon>Quercus</taxon>
    </lineage>
</organism>
<dbReference type="Proteomes" id="UP000594261">
    <property type="component" value="Chromosome 12"/>
</dbReference>
<dbReference type="InParanoid" id="A0A7N2REM5"/>
<feature type="region of interest" description="Disordered" evidence="1">
    <location>
        <begin position="77"/>
        <end position="106"/>
    </location>
</feature>
<sequence>MDDDVADRLERMKLTIEEEEIISISDEGRLDAIESCNPSLIGKFLTCHDLKHCAAHYAVEKQGGQVEYQYGDFLNAAGSRPRAPTSKNTNPMSHTKEGNGSAAKQSSSYFVNQGMDSENVHGNNAQYKCHANVKELNAEIRELGPENMLIGQSNTEINAGVDNGLDRINHNEGQ</sequence>
<dbReference type="AlphaFoldDB" id="A0A7N2REM5"/>
<reference evidence="2" key="2">
    <citation type="submission" date="2021-01" db="UniProtKB">
        <authorList>
            <consortium name="EnsemblPlants"/>
        </authorList>
    </citation>
    <scope>IDENTIFICATION</scope>
</reference>
<dbReference type="Gramene" id="QL12p022329:mrna">
    <property type="protein sequence ID" value="QL12p022329:mrna"/>
    <property type="gene ID" value="QL12p022329"/>
</dbReference>
<protein>
    <submittedName>
        <fullName evidence="2">Uncharacterized protein</fullName>
    </submittedName>
</protein>
<reference evidence="2 3" key="1">
    <citation type="journal article" date="2016" name="G3 (Bethesda)">
        <title>First Draft Assembly and Annotation of the Genome of a California Endemic Oak Quercus lobata Nee (Fagaceae).</title>
        <authorList>
            <person name="Sork V.L."/>
            <person name="Fitz-Gibbon S.T."/>
            <person name="Puiu D."/>
            <person name="Crepeau M."/>
            <person name="Gugger P.F."/>
            <person name="Sherman R."/>
            <person name="Stevens K."/>
            <person name="Langley C.H."/>
            <person name="Pellegrini M."/>
            <person name="Salzberg S.L."/>
        </authorList>
    </citation>
    <scope>NUCLEOTIDE SEQUENCE [LARGE SCALE GENOMIC DNA]</scope>
    <source>
        <strain evidence="2 3">cv. SW786</strain>
    </source>
</reference>
<dbReference type="EMBL" id="LRBV02000012">
    <property type="status" value="NOT_ANNOTATED_CDS"/>
    <property type="molecule type" value="Genomic_DNA"/>
</dbReference>
<evidence type="ECO:0000313" key="2">
    <source>
        <dbReference type="EnsemblPlants" id="QL12p022329:mrna"/>
    </source>
</evidence>
<evidence type="ECO:0000313" key="3">
    <source>
        <dbReference type="Proteomes" id="UP000594261"/>
    </source>
</evidence>